<organism evidence="3 4">
    <name type="scientific">Jeongeupia naejangsanensis</name>
    <dbReference type="NCBI Taxonomy" id="613195"/>
    <lineage>
        <taxon>Bacteria</taxon>
        <taxon>Pseudomonadati</taxon>
        <taxon>Pseudomonadota</taxon>
        <taxon>Betaproteobacteria</taxon>
        <taxon>Neisseriales</taxon>
        <taxon>Chitinibacteraceae</taxon>
        <taxon>Jeongeupia</taxon>
    </lineage>
</organism>
<dbReference type="EMBL" id="JAESND010000001">
    <property type="protein sequence ID" value="MBM3114706.1"/>
    <property type="molecule type" value="Genomic_DNA"/>
</dbReference>
<dbReference type="PRINTS" id="PR01002">
    <property type="entry name" value="FLGFLGJ"/>
</dbReference>
<dbReference type="Pfam" id="PF01832">
    <property type="entry name" value="Glucosaminidase"/>
    <property type="match status" value="1"/>
</dbReference>
<keyword evidence="1" id="KW-0378">Hydrolase</keyword>
<dbReference type="PANTHER" id="PTHR33308">
    <property type="entry name" value="PEPTIDOGLYCAN HYDROLASE FLGJ"/>
    <property type="match status" value="1"/>
</dbReference>
<dbReference type="InterPro" id="IPR002901">
    <property type="entry name" value="MGlyc_endo_b_GlcNAc-like_dom"/>
</dbReference>
<dbReference type="Gene3D" id="2.10.70.40">
    <property type="entry name" value="peptidoglycan hydrolase"/>
    <property type="match status" value="1"/>
</dbReference>
<dbReference type="PANTHER" id="PTHR33308:SF9">
    <property type="entry name" value="PEPTIDOGLYCAN HYDROLASE FLGJ"/>
    <property type="match status" value="1"/>
</dbReference>
<dbReference type="SMART" id="SM00047">
    <property type="entry name" value="LYZ2"/>
    <property type="match status" value="1"/>
</dbReference>
<protein>
    <submittedName>
        <fullName evidence="3">Glucosaminidase domain-containing protein</fullName>
    </submittedName>
</protein>
<evidence type="ECO:0000259" key="2">
    <source>
        <dbReference type="SMART" id="SM00047"/>
    </source>
</evidence>
<dbReference type="Gene3D" id="1.10.530.10">
    <property type="match status" value="1"/>
</dbReference>
<feature type="domain" description="Mannosyl-glycoprotein endo-beta-N-acetylglucosamidase-like" evidence="2">
    <location>
        <begin position="83"/>
        <end position="240"/>
    </location>
</feature>
<dbReference type="InterPro" id="IPR051056">
    <property type="entry name" value="Glycosyl_Hydrolase_73"/>
</dbReference>
<reference evidence="3 4" key="1">
    <citation type="submission" date="2021-01" db="EMBL/GenBank/DDBJ databases">
        <title>Draft Genome Sequence and Polyhydroxyalkanoate Biosynthetic Potential of Jeongeupia naejangsanensis Type Strain DSM 24253.</title>
        <authorList>
            <person name="Turrini P."/>
            <person name="Artuso I."/>
            <person name="Lugli G.A."/>
            <person name="Frangipani E."/>
            <person name="Ventura M."/>
            <person name="Visca P."/>
        </authorList>
    </citation>
    <scope>NUCLEOTIDE SEQUENCE [LARGE SCALE GENOMIC DNA]</scope>
    <source>
        <strain evidence="3 4">DSM 24253</strain>
    </source>
</reference>
<gene>
    <name evidence="3" type="ORF">JMJ54_02585</name>
</gene>
<proteinExistence type="predicted"/>
<dbReference type="RefSeq" id="WP_203536380.1">
    <property type="nucleotide sequence ID" value="NZ_JAESND010000001.1"/>
</dbReference>
<evidence type="ECO:0000313" key="3">
    <source>
        <dbReference type="EMBL" id="MBM3114706.1"/>
    </source>
</evidence>
<evidence type="ECO:0000313" key="4">
    <source>
        <dbReference type="Proteomes" id="UP000809431"/>
    </source>
</evidence>
<accession>A0ABS2BGH5</accession>
<keyword evidence="4" id="KW-1185">Reference proteome</keyword>
<comment type="caution">
    <text evidence="3">The sequence shown here is derived from an EMBL/GenBank/DDBJ whole genome shotgun (WGS) entry which is preliminary data.</text>
</comment>
<dbReference type="Proteomes" id="UP000809431">
    <property type="component" value="Unassembled WGS sequence"/>
</dbReference>
<name>A0ABS2BGH5_9NEIS</name>
<evidence type="ECO:0000256" key="1">
    <source>
        <dbReference type="ARBA" id="ARBA00022801"/>
    </source>
</evidence>
<sequence>MFRTEFDGARAGGVASDDIALPLGMPAEGAASFSQLFRQTQADISDFIQNGSPAAAAPTLSAEGAALLQRLGGGSAVAGPADAPDIAPSQEAFLAEIAPWAKQAGSRLGVAPELVAAHAALESGWGSRPLRQADGGSTFNLFGIKAGKGWQGQAADAATTEYVDGNSVKTTARFRAYPDLRSAFDDYARLLSTSPRFAGAVNTGSDARAFGAALARGGYATDPAYASKLASVAARIQSLD</sequence>